<evidence type="ECO:0000313" key="2">
    <source>
        <dbReference type="Proteomes" id="UP000486351"/>
    </source>
</evidence>
<gene>
    <name evidence="1" type="ORF">PF008_g13160</name>
</gene>
<comment type="caution">
    <text evidence="1">The sequence shown here is derived from an EMBL/GenBank/DDBJ whole genome shotgun (WGS) entry which is preliminary data.</text>
</comment>
<name>A0A6G0RLM4_9STRA</name>
<proteinExistence type="predicted"/>
<reference evidence="1 2" key="1">
    <citation type="submission" date="2018-09" db="EMBL/GenBank/DDBJ databases">
        <title>Genomic investigation of the strawberry pathogen Phytophthora fragariae indicates pathogenicity is determined by transcriptional variation in three key races.</title>
        <authorList>
            <person name="Adams T.M."/>
            <person name="Armitage A.D."/>
            <person name="Sobczyk M.K."/>
            <person name="Bates H.J."/>
            <person name="Dunwell J.M."/>
            <person name="Nellist C.F."/>
            <person name="Harrison R.J."/>
        </authorList>
    </citation>
    <scope>NUCLEOTIDE SEQUENCE [LARGE SCALE GENOMIC DNA]</scope>
    <source>
        <strain evidence="1 2">NOV-77</strain>
    </source>
</reference>
<dbReference type="AlphaFoldDB" id="A0A6G0RLM4"/>
<sequence>MPPTCRSLPLLVAASGGDTRAQDEPSHAADLPPLVLSLFCCYRFVLKNRSPCCRCSATDMSLLSLCCRCSLMLSLSRRRSLLPTAVP</sequence>
<accession>A0A6G0RLM4</accession>
<dbReference type="EMBL" id="QXFY01000765">
    <property type="protein sequence ID" value="KAE9336153.1"/>
    <property type="molecule type" value="Genomic_DNA"/>
</dbReference>
<evidence type="ECO:0000313" key="1">
    <source>
        <dbReference type="EMBL" id="KAE9336153.1"/>
    </source>
</evidence>
<organism evidence="1 2">
    <name type="scientific">Phytophthora fragariae</name>
    <dbReference type="NCBI Taxonomy" id="53985"/>
    <lineage>
        <taxon>Eukaryota</taxon>
        <taxon>Sar</taxon>
        <taxon>Stramenopiles</taxon>
        <taxon>Oomycota</taxon>
        <taxon>Peronosporomycetes</taxon>
        <taxon>Peronosporales</taxon>
        <taxon>Peronosporaceae</taxon>
        <taxon>Phytophthora</taxon>
    </lineage>
</organism>
<protein>
    <submittedName>
        <fullName evidence="1">Uncharacterized protein</fullName>
    </submittedName>
</protein>
<dbReference type="Proteomes" id="UP000486351">
    <property type="component" value="Unassembled WGS sequence"/>
</dbReference>